<comment type="caution">
    <text evidence="1">The sequence shown here is derived from an EMBL/GenBank/DDBJ whole genome shotgun (WGS) entry which is preliminary data.</text>
</comment>
<accession>A0ABR7CL59</accession>
<dbReference type="RefSeq" id="WP_118655592.1">
    <property type="nucleotide sequence ID" value="NZ_JACOOK010000002.1"/>
</dbReference>
<evidence type="ECO:0000313" key="1">
    <source>
        <dbReference type="EMBL" id="MBC5616393.1"/>
    </source>
</evidence>
<dbReference type="Proteomes" id="UP000636891">
    <property type="component" value="Unassembled WGS sequence"/>
</dbReference>
<proteinExistence type="predicted"/>
<organism evidence="1 2">
    <name type="scientific">Alistipes hominis</name>
    <dbReference type="NCBI Taxonomy" id="2763015"/>
    <lineage>
        <taxon>Bacteria</taxon>
        <taxon>Pseudomonadati</taxon>
        <taxon>Bacteroidota</taxon>
        <taxon>Bacteroidia</taxon>
        <taxon>Bacteroidales</taxon>
        <taxon>Rikenellaceae</taxon>
        <taxon>Alistipes</taxon>
    </lineage>
</organism>
<protein>
    <submittedName>
        <fullName evidence="1">Uncharacterized protein</fullName>
    </submittedName>
</protein>
<dbReference type="EMBL" id="JACOOK010000002">
    <property type="protein sequence ID" value="MBC5616393.1"/>
    <property type="molecule type" value="Genomic_DNA"/>
</dbReference>
<sequence length="80" mass="8632">MEQEREVAGIGIMLRPKDNVPFAAAIDTMSALMGSIAESLDLYTVEPSNSTKTVLIPLRFAPDRMSAYNSVEVFPSGDAP</sequence>
<reference evidence="1 2" key="1">
    <citation type="submission" date="2020-08" db="EMBL/GenBank/DDBJ databases">
        <title>Genome public.</title>
        <authorList>
            <person name="Liu C."/>
            <person name="Sun Q."/>
        </authorList>
    </citation>
    <scope>NUCLEOTIDE SEQUENCE [LARGE SCALE GENOMIC DNA]</scope>
    <source>
        <strain evidence="1 2">New-7</strain>
    </source>
</reference>
<name>A0ABR7CL59_9BACT</name>
<evidence type="ECO:0000313" key="2">
    <source>
        <dbReference type="Proteomes" id="UP000636891"/>
    </source>
</evidence>
<keyword evidence="2" id="KW-1185">Reference proteome</keyword>
<gene>
    <name evidence="1" type="ORF">H8S08_05075</name>
</gene>